<evidence type="ECO:0000256" key="5">
    <source>
        <dbReference type="ARBA" id="ARBA00022475"/>
    </source>
</evidence>
<proteinExistence type="inferred from homology"/>
<comment type="similarity">
    <text evidence="3">Belongs to the binding-protein-dependent transport system permease family. MalFG subfamily.</text>
</comment>
<keyword evidence="9 11" id="KW-0472">Membrane</keyword>
<evidence type="ECO:0000256" key="10">
    <source>
        <dbReference type="ARBA" id="ARBA00041109"/>
    </source>
</evidence>
<comment type="function">
    <text evidence="1">Part of the ABC transporter complex MalEFGK involved in maltose/maltodextrin import. Probably responsible for the translocation of the substrate across the membrane.</text>
</comment>
<dbReference type="EMBL" id="CP158568">
    <property type="protein sequence ID" value="XBY45880.1"/>
    <property type="molecule type" value="Genomic_DNA"/>
</dbReference>
<evidence type="ECO:0000256" key="11">
    <source>
        <dbReference type="RuleBase" id="RU363032"/>
    </source>
</evidence>
<sequence>MKNWERGWRHGLRIAAIVLAAVMFAFPIYWLAAISVKSPDEVFAYPPVWVPAHPQLSSYITLFRDGDVVSILNSLIAATGSTVLAVVLGSAAAYSIVRYKTGGSHLTTWIISQRMVPPITIAFPVFLLFTGAKLVDTHVGLIILYTAFNLPYVIWMMRGYIQEVPIELEQSAMIDGLSRWQVLPKVVLPMVKGGLFATAVFTFLFAWNEFLFALVLTRSEVVTYPVQVTGYFGSQSTFWSKIGAMSMLGLIPIAIVVGTMQRFIVRGISMGAVKG</sequence>
<dbReference type="Pfam" id="PF00528">
    <property type="entry name" value="BPD_transp_1"/>
    <property type="match status" value="1"/>
</dbReference>
<dbReference type="GO" id="GO:0005886">
    <property type="term" value="C:plasma membrane"/>
    <property type="evidence" value="ECO:0007669"/>
    <property type="project" value="UniProtKB-SubCell"/>
</dbReference>
<evidence type="ECO:0000256" key="9">
    <source>
        <dbReference type="ARBA" id="ARBA00023136"/>
    </source>
</evidence>
<comment type="subcellular location">
    <subcellularLocation>
        <location evidence="2 11">Cell membrane</location>
        <topology evidence="2 11">Multi-pass membrane protein</topology>
    </subcellularLocation>
</comment>
<organism evidence="13">
    <name type="scientific">Methyloraptor flagellatus</name>
    <dbReference type="NCBI Taxonomy" id="3162530"/>
    <lineage>
        <taxon>Bacteria</taxon>
        <taxon>Pseudomonadati</taxon>
        <taxon>Pseudomonadota</taxon>
        <taxon>Alphaproteobacteria</taxon>
        <taxon>Hyphomicrobiales</taxon>
        <taxon>Ancalomicrobiaceae</taxon>
        <taxon>Methyloraptor</taxon>
    </lineage>
</organism>
<dbReference type="KEGG" id="mflg:ABS361_06425"/>
<feature type="transmembrane region" description="Helical" evidence="11">
    <location>
        <begin position="115"/>
        <end position="135"/>
    </location>
</feature>
<evidence type="ECO:0000259" key="12">
    <source>
        <dbReference type="PROSITE" id="PS50928"/>
    </source>
</evidence>
<evidence type="ECO:0000256" key="4">
    <source>
        <dbReference type="ARBA" id="ARBA00022448"/>
    </source>
</evidence>
<dbReference type="AlphaFoldDB" id="A0AAU7XCM1"/>
<name>A0AAU7XCM1_9HYPH</name>
<dbReference type="RefSeq" id="WP_407050975.1">
    <property type="nucleotide sequence ID" value="NZ_CP158568.1"/>
</dbReference>
<dbReference type="InterPro" id="IPR000515">
    <property type="entry name" value="MetI-like"/>
</dbReference>
<keyword evidence="4 11" id="KW-0813">Transport</keyword>
<accession>A0AAU7XCM1</accession>
<keyword evidence="8 11" id="KW-1133">Transmembrane helix</keyword>
<reference evidence="13" key="1">
    <citation type="submission" date="2024-06" db="EMBL/GenBank/DDBJ databases">
        <title>Methylostella associata gen. nov., sp. nov., a novel Ancalomicrobiaceae-affiliated facultatively methylotrophic bacteria that feed on methanotrophs of the genus Methylococcus.</title>
        <authorList>
            <person name="Saltykova V."/>
            <person name="Danilova O.V."/>
            <person name="Oshkin I.Y."/>
            <person name="Belova S.E."/>
            <person name="Pimenov N.V."/>
            <person name="Dedysh S.N."/>
        </authorList>
    </citation>
    <scope>NUCLEOTIDE SEQUENCE</scope>
    <source>
        <strain evidence="13">S20</strain>
    </source>
</reference>
<dbReference type="CDD" id="cd06261">
    <property type="entry name" value="TM_PBP2"/>
    <property type="match status" value="1"/>
</dbReference>
<evidence type="ECO:0000313" key="13">
    <source>
        <dbReference type="EMBL" id="XBY45880.1"/>
    </source>
</evidence>
<evidence type="ECO:0000256" key="3">
    <source>
        <dbReference type="ARBA" id="ARBA00009047"/>
    </source>
</evidence>
<keyword evidence="6" id="KW-0762">Sugar transport</keyword>
<dbReference type="InterPro" id="IPR035906">
    <property type="entry name" value="MetI-like_sf"/>
</dbReference>
<gene>
    <name evidence="13" type="ORF">ABS361_06425</name>
</gene>
<dbReference type="InterPro" id="IPR050901">
    <property type="entry name" value="BP-dep_ABC_trans_perm"/>
</dbReference>
<evidence type="ECO:0000256" key="2">
    <source>
        <dbReference type="ARBA" id="ARBA00004651"/>
    </source>
</evidence>
<dbReference type="PROSITE" id="PS50928">
    <property type="entry name" value="ABC_TM1"/>
    <property type="match status" value="1"/>
</dbReference>
<dbReference type="Gene3D" id="1.10.3720.10">
    <property type="entry name" value="MetI-like"/>
    <property type="match status" value="1"/>
</dbReference>
<feature type="transmembrane region" description="Helical" evidence="11">
    <location>
        <begin position="12"/>
        <end position="32"/>
    </location>
</feature>
<protein>
    <recommendedName>
        <fullName evidence="10">Maltose/maltodextrin transport system permease protein MalG</fullName>
    </recommendedName>
</protein>
<feature type="domain" description="ABC transmembrane type-1" evidence="12">
    <location>
        <begin position="71"/>
        <end position="260"/>
    </location>
</feature>
<feature type="transmembrane region" description="Helical" evidence="11">
    <location>
        <begin position="182"/>
        <end position="207"/>
    </location>
</feature>
<evidence type="ECO:0000256" key="1">
    <source>
        <dbReference type="ARBA" id="ARBA00002264"/>
    </source>
</evidence>
<keyword evidence="7 11" id="KW-0812">Transmembrane</keyword>
<evidence type="ECO:0000256" key="8">
    <source>
        <dbReference type="ARBA" id="ARBA00022989"/>
    </source>
</evidence>
<feature type="transmembrane region" description="Helical" evidence="11">
    <location>
        <begin position="71"/>
        <end position="94"/>
    </location>
</feature>
<dbReference type="PANTHER" id="PTHR32243:SF50">
    <property type="entry name" value="MALTOSE_MALTODEXTRIN TRANSPORT SYSTEM PERMEASE PROTEIN MALG"/>
    <property type="match status" value="1"/>
</dbReference>
<feature type="transmembrane region" description="Helical" evidence="11">
    <location>
        <begin position="141"/>
        <end position="161"/>
    </location>
</feature>
<keyword evidence="5" id="KW-1003">Cell membrane</keyword>
<dbReference type="PANTHER" id="PTHR32243">
    <property type="entry name" value="MALTOSE TRANSPORT SYSTEM PERMEASE-RELATED"/>
    <property type="match status" value="1"/>
</dbReference>
<evidence type="ECO:0000256" key="7">
    <source>
        <dbReference type="ARBA" id="ARBA00022692"/>
    </source>
</evidence>
<evidence type="ECO:0000256" key="6">
    <source>
        <dbReference type="ARBA" id="ARBA00022597"/>
    </source>
</evidence>
<dbReference type="SUPFAM" id="SSF161098">
    <property type="entry name" value="MetI-like"/>
    <property type="match status" value="1"/>
</dbReference>
<dbReference type="GO" id="GO:0055085">
    <property type="term" value="P:transmembrane transport"/>
    <property type="evidence" value="ECO:0007669"/>
    <property type="project" value="InterPro"/>
</dbReference>
<feature type="transmembrane region" description="Helical" evidence="11">
    <location>
        <begin position="238"/>
        <end position="260"/>
    </location>
</feature>